<evidence type="ECO:0000256" key="10">
    <source>
        <dbReference type="PROSITE-ProRule" id="PRU00277"/>
    </source>
</evidence>
<evidence type="ECO:0000313" key="12">
    <source>
        <dbReference type="EMBL" id="OUQ05627.1"/>
    </source>
</evidence>
<evidence type="ECO:0000256" key="2">
    <source>
        <dbReference type="ARBA" id="ARBA00004496"/>
    </source>
</evidence>
<dbReference type="GO" id="GO:0006457">
    <property type="term" value="P:protein folding"/>
    <property type="evidence" value="ECO:0007669"/>
    <property type="project" value="InterPro"/>
</dbReference>
<evidence type="ECO:0000256" key="1">
    <source>
        <dbReference type="ARBA" id="ARBA00000971"/>
    </source>
</evidence>
<dbReference type="GO" id="GO:0051301">
    <property type="term" value="P:cell division"/>
    <property type="evidence" value="ECO:0007669"/>
    <property type="project" value="UniProtKB-KW"/>
</dbReference>
<gene>
    <name evidence="12" type="ORF">B5E91_04230</name>
</gene>
<dbReference type="EMBL" id="NFLB01000004">
    <property type="protein sequence ID" value="OUQ05627.1"/>
    <property type="molecule type" value="Genomic_DNA"/>
</dbReference>
<dbReference type="GO" id="GO:0003755">
    <property type="term" value="F:peptidyl-prolyl cis-trans isomerase activity"/>
    <property type="evidence" value="ECO:0007669"/>
    <property type="project" value="UniProtKB-KW"/>
</dbReference>
<feature type="domain" description="PPIase FKBP-type" evidence="11">
    <location>
        <begin position="51"/>
        <end position="131"/>
    </location>
</feature>
<evidence type="ECO:0000313" key="13">
    <source>
        <dbReference type="Proteomes" id="UP000196258"/>
    </source>
</evidence>
<dbReference type="RefSeq" id="WP_087255380.1">
    <property type="nucleotide sequence ID" value="NZ_NFLB01000004.1"/>
</dbReference>
<comment type="similarity">
    <text evidence="3">Belongs to the FKBP-type PPIase family. Tig subfamily.</text>
</comment>
<dbReference type="Gene3D" id="3.10.50.40">
    <property type="match status" value="1"/>
</dbReference>
<dbReference type="InterPro" id="IPR037041">
    <property type="entry name" value="Trigger_fac_C_sf"/>
</dbReference>
<evidence type="ECO:0000256" key="4">
    <source>
        <dbReference type="ARBA" id="ARBA00022618"/>
    </source>
</evidence>
<keyword evidence="4" id="KW-0132">Cell division</keyword>
<protein>
    <recommendedName>
        <fullName evidence="10">peptidylprolyl isomerase</fullName>
        <ecNumber evidence="10">5.2.1.8</ecNumber>
    </recommendedName>
</protein>
<dbReference type="PROSITE" id="PS50059">
    <property type="entry name" value="FKBP_PPIASE"/>
    <property type="match status" value="1"/>
</dbReference>
<comment type="subcellular location">
    <subcellularLocation>
        <location evidence="2">Cytoplasm</location>
    </subcellularLocation>
</comment>
<evidence type="ECO:0000256" key="3">
    <source>
        <dbReference type="ARBA" id="ARBA00005464"/>
    </source>
</evidence>
<sequence length="316" mass="35591">MSKINKLGQYKGVEIKVTKQTVTQEEIEAQLNAIVAQNPILEEKDGEVAKGDLTTIDFEGFKDGVAFEGGSAKGHKLEIGSNQFIPGFEDQMIGMKQGETRDLNLTFPENYGVSDLAGADVVFKVTVHKIETKKDAMLNDEFVAGLNIPSIETVEQLHESVKANIQNHHDQAYQGQKENAAFDQVLSNSEVEISEDDLQKAIEKYIEHVKMQLAQQGMQLEQYLQMMNMDHEAFKKQIEPSAKQQAIFEAIIDEIVKLENIQTTDEEVQQQLEKIALYNNTSKEEVLKHVEPENLRNDFNRVKASQLIIESAVVIE</sequence>
<comment type="function">
    <text evidence="9">Involved in protein export. Acts as a chaperone by maintaining the newly synthesized protein in an open conformation. Functions as a peptidyl-prolyl cis-trans isomerase.</text>
</comment>
<dbReference type="InterPro" id="IPR008880">
    <property type="entry name" value="Trigger_fac_C"/>
</dbReference>
<keyword evidence="6" id="KW-0143">Chaperone</keyword>
<dbReference type="InterPro" id="IPR005215">
    <property type="entry name" value="Trig_fac"/>
</dbReference>
<name>A0A1Y4QK63_9FIRM</name>
<dbReference type="InterPro" id="IPR027304">
    <property type="entry name" value="Trigger_fact/SurA_dom_sf"/>
</dbReference>
<dbReference type="GO" id="GO:0005737">
    <property type="term" value="C:cytoplasm"/>
    <property type="evidence" value="ECO:0007669"/>
    <property type="project" value="UniProtKB-SubCell"/>
</dbReference>
<dbReference type="InterPro" id="IPR001179">
    <property type="entry name" value="PPIase_FKBP_dom"/>
</dbReference>
<evidence type="ECO:0000256" key="7">
    <source>
        <dbReference type="ARBA" id="ARBA00023235"/>
    </source>
</evidence>
<comment type="catalytic activity">
    <reaction evidence="1 10">
        <text>[protein]-peptidylproline (omega=180) = [protein]-peptidylproline (omega=0)</text>
        <dbReference type="Rhea" id="RHEA:16237"/>
        <dbReference type="Rhea" id="RHEA-COMP:10747"/>
        <dbReference type="Rhea" id="RHEA-COMP:10748"/>
        <dbReference type="ChEBI" id="CHEBI:83833"/>
        <dbReference type="ChEBI" id="CHEBI:83834"/>
        <dbReference type="EC" id="5.2.1.8"/>
    </reaction>
</comment>
<keyword evidence="5 10" id="KW-0697">Rotamase</keyword>
<dbReference type="FunFam" id="3.10.50.40:FF:000001">
    <property type="entry name" value="Trigger factor"/>
    <property type="match status" value="1"/>
</dbReference>
<dbReference type="Pfam" id="PF05698">
    <property type="entry name" value="Trigger_C"/>
    <property type="match status" value="1"/>
</dbReference>
<dbReference type="Pfam" id="PF00254">
    <property type="entry name" value="FKBP_C"/>
    <property type="match status" value="1"/>
</dbReference>
<accession>A0A1Y4QK63</accession>
<proteinExistence type="inferred from homology"/>
<dbReference type="SUPFAM" id="SSF109998">
    <property type="entry name" value="Triger factor/SurA peptide-binding domain-like"/>
    <property type="match status" value="1"/>
</dbReference>
<dbReference type="SUPFAM" id="SSF54534">
    <property type="entry name" value="FKBP-like"/>
    <property type="match status" value="1"/>
</dbReference>
<evidence type="ECO:0000256" key="5">
    <source>
        <dbReference type="ARBA" id="ARBA00023110"/>
    </source>
</evidence>
<evidence type="ECO:0000256" key="9">
    <source>
        <dbReference type="ARBA" id="ARBA00024849"/>
    </source>
</evidence>
<dbReference type="InterPro" id="IPR046357">
    <property type="entry name" value="PPIase_dom_sf"/>
</dbReference>
<evidence type="ECO:0000256" key="6">
    <source>
        <dbReference type="ARBA" id="ARBA00023186"/>
    </source>
</evidence>
<keyword evidence="8" id="KW-0131">Cell cycle</keyword>
<dbReference type="Gene3D" id="1.10.3120.10">
    <property type="entry name" value="Trigger factor, C-terminal domain"/>
    <property type="match status" value="1"/>
</dbReference>
<keyword evidence="7 10" id="KW-0413">Isomerase</keyword>
<evidence type="ECO:0000256" key="8">
    <source>
        <dbReference type="ARBA" id="ARBA00023306"/>
    </source>
</evidence>
<reference evidence="13" key="1">
    <citation type="submission" date="2017-04" db="EMBL/GenBank/DDBJ databases">
        <title>Function of individual gut microbiota members based on whole genome sequencing of pure cultures obtained from chicken caecum.</title>
        <authorList>
            <person name="Medvecky M."/>
            <person name="Cejkova D."/>
            <person name="Polansky O."/>
            <person name="Karasova D."/>
            <person name="Kubasova T."/>
            <person name="Cizek A."/>
            <person name="Rychlik I."/>
        </authorList>
    </citation>
    <scope>NUCLEOTIDE SEQUENCE [LARGE SCALE GENOMIC DNA]</scope>
    <source>
        <strain evidence="13">An149</strain>
    </source>
</reference>
<dbReference type="NCBIfam" id="TIGR00115">
    <property type="entry name" value="tig"/>
    <property type="match status" value="1"/>
</dbReference>
<dbReference type="AlphaFoldDB" id="A0A1Y4QK63"/>
<dbReference type="GO" id="GO:0015031">
    <property type="term" value="P:protein transport"/>
    <property type="evidence" value="ECO:0007669"/>
    <property type="project" value="InterPro"/>
</dbReference>
<comment type="caution">
    <text evidence="12">The sequence shown here is derived from an EMBL/GenBank/DDBJ whole genome shotgun (WGS) entry which is preliminary data.</text>
</comment>
<evidence type="ECO:0000259" key="11">
    <source>
        <dbReference type="PROSITE" id="PS50059"/>
    </source>
</evidence>
<dbReference type="EC" id="5.2.1.8" evidence="10"/>
<organism evidence="12 13">
    <name type="scientific">Thomasclavelia spiroformis</name>
    <dbReference type="NCBI Taxonomy" id="29348"/>
    <lineage>
        <taxon>Bacteria</taxon>
        <taxon>Bacillati</taxon>
        <taxon>Bacillota</taxon>
        <taxon>Erysipelotrichia</taxon>
        <taxon>Erysipelotrichales</taxon>
        <taxon>Coprobacillaceae</taxon>
        <taxon>Thomasclavelia</taxon>
    </lineage>
</organism>
<dbReference type="Proteomes" id="UP000196258">
    <property type="component" value="Unassembled WGS sequence"/>
</dbReference>